<dbReference type="Proteomes" id="UP001591681">
    <property type="component" value="Unassembled WGS sequence"/>
</dbReference>
<proteinExistence type="predicted"/>
<feature type="coiled-coil region" evidence="1">
    <location>
        <begin position="212"/>
        <end position="239"/>
    </location>
</feature>
<evidence type="ECO:0000313" key="3">
    <source>
        <dbReference type="Proteomes" id="UP001591681"/>
    </source>
</evidence>
<name>A0ABD1KTK2_9TELE</name>
<keyword evidence="3" id="KW-1185">Reference proteome</keyword>
<accession>A0ABD1KTK2</accession>
<dbReference type="AlphaFoldDB" id="A0ABD1KTK2"/>
<reference evidence="2 3" key="1">
    <citation type="submission" date="2024-09" db="EMBL/GenBank/DDBJ databases">
        <title>A chromosome-level genome assembly of Gray's grenadier anchovy, Coilia grayii.</title>
        <authorList>
            <person name="Fu Z."/>
        </authorList>
    </citation>
    <scope>NUCLEOTIDE SEQUENCE [LARGE SCALE GENOMIC DNA]</scope>
    <source>
        <strain evidence="2">G4</strain>
        <tissue evidence="2">Muscle</tissue>
    </source>
</reference>
<comment type="caution">
    <text evidence="2">The sequence shown here is derived from an EMBL/GenBank/DDBJ whole genome shotgun (WGS) entry which is preliminary data.</text>
</comment>
<dbReference type="EMBL" id="JBHFQA010000002">
    <property type="protein sequence ID" value="KAL2102286.1"/>
    <property type="molecule type" value="Genomic_DNA"/>
</dbReference>
<organism evidence="2 3">
    <name type="scientific">Coilia grayii</name>
    <name type="common">Gray's grenadier anchovy</name>
    <dbReference type="NCBI Taxonomy" id="363190"/>
    <lineage>
        <taxon>Eukaryota</taxon>
        <taxon>Metazoa</taxon>
        <taxon>Chordata</taxon>
        <taxon>Craniata</taxon>
        <taxon>Vertebrata</taxon>
        <taxon>Euteleostomi</taxon>
        <taxon>Actinopterygii</taxon>
        <taxon>Neopterygii</taxon>
        <taxon>Teleostei</taxon>
        <taxon>Clupei</taxon>
        <taxon>Clupeiformes</taxon>
        <taxon>Clupeoidei</taxon>
        <taxon>Engraulidae</taxon>
        <taxon>Coilinae</taxon>
        <taxon>Coilia</taxon>
    </lineage>
</organism>
<evidence type="ECO:0000313" key="2">
    <source>
        <dbReference type="EMBL" id="KAL2102286.1"/>
    </source>
</evidence>
<feature type="coiled-coil region" evidence="1">
    <location>
        <begin position="93"/>
        <end position="148"/>
    </location>
</feature>
<gene>
    <name evidence="2" type="ORF">ACEWY4_001454</name>
</gene>
<keyword evidence="1" id="KW-0175">Coiled coil</keyword>
<sequence length="334" mass="37246">MALSKTKQIFVDVVIPSLKIGVKSFDDLASKVIVDNVSYILKSEAMFAEIRTLIEKAQRSIGLSERAATNELYKIDTYYEELTVKRGELESKSKAKTTERDNIEIELQQLRQTLRSANDSLEAAQREHRNALQRLENAKHQKAEADKRKEIGAGLLAIPVVGWIAGGILLDSGIKDYDNACYMADQAANVVGACENTMQHYSAKITTCSDRSNNLNSKIKQLNWEIEGLDREISGIKDQRVVAADYQIKTRRATNILGGLAKTSNAAELETQNYIAMGALINIVQHVFELSAKMVGQEFFTDPEVQNLIASLQKHEKKLRALPNVSQDAISEYL</sequence>
<evidence type="ECO:0000256" key="1">
    <source>
        <dbReference type="SAM" id="Coils"/>
    </source>
</evidence>
<protein>
    <submittedName>
        <fullName evidence="2">Uncharacterized protein</fullName>
    </submittedName>
</protein>